<keyword evidence="3 7" id="KW-1133">Transmembrane helix</keyword>
<dbReference type="GeneID" id="30977600"/>
<proteinExistence type="inferred from homology"/>
<reference evidence="10" key="1">
    <citation type="journal article" date="2017" name="Genome Biol.">
        <title>Comparative genomics reveals high biological diversity and specific adaptations in the industrially and medically important fungal genus Aspergillus.</title>
        <authorList>
            <person name="de Vries R.P."/>
            <person name="Riley R."/>
            <person name="Wiebenga A."/>
            <person name="Aguilar-Osorio G."/>
            <person name="Amillis S."/>
            <person name="Uchima C.A."/>
            <person name="Anderluh G."/>
            <person name="Asadollahi M."/>
            <person name="Askin M."/>
            <person name="Barry K."/>
            <person name="Battaglia E."/>
            <person name="Bayram O."/>
            <person name="Benocci T."/>
            <person name="Braus-Stromeyer S.A."/>
            <person name="Caldana C."/>
            <person name="Canovas D."/>
            <person name="Cerqueira G.C."/>
            <person name="Chen F."/>
            <person name="Chen W."/>
            <person name="Choi C."/>
            <person name="Clum A."/>
            <person name="Dos Santos R.A."/>
            <person name="Damasio A.R."/>
            <person name="Diallinas G."/>
            <person name="Emri T."/>
            <person name="Fekete E."/>
            <person name="Flipphi M."/>
            <person name="Freyberg S."/>
            <person name="Gallo A."/>
            <person name="Gournas C."/>
            <person name="Habgood R."/>
            <person name="Hainaut M."/>
            <person name="Harispe M.L."/>
            <person name="Henrissat B."/>
            <person name="Hilden K.S."/>
            <person name="Hope R."/>
            <person name="Hossain A."/>
            <person name="Karabika E."/>
            <person name="Karaffa L."/>
            <person name="Karanyi Z."/>
            <person name="Krasevec N."/>
            <person name="Kuo A."/>
            <person name="Kusch H."/>
            <person name="LaButti K."/>
            <person name="Lagendijk E.L."/>
            <person name="Lapidus A."/>
            <person name="Levasseur A."/>
            <person name="Lindquist E."/>
            <person name="Lipzen A."/>
            <person name="Logrieco A.F."/>
            <person name="MacCabe A."/>
            <person name="Maekelae M.R."/>
            <person name="Malavazi I."/>
            <person name="Melin P."/>
            <person name="Meyer V."/>
            <person name="Mielnichuk N."/>
            <person name="Miskei M."/>
            <person name="Molnar A.P."/>
            <person name="Mule G."/>
            <person name="Ngan C.Y."/>
            <person name="Orejas M."/>
            <person name="Orosz E."/>
            <person name="Ouedraogo J.P."/>
            <person name="Overkamp K.M."/>
            <person name="Park H.-S."/>
            <person name="Perrone G."/>
            <person name="Piumi F."/>
            <person name="Punt P.J."/>
            <person name="Ram A.F."/>
            <person name="Ramon A."/>
            <person name="Rauscher S."/>
            <person name="Record E."/>
            <person name="Riano-Pachon D.M."/>
            <person name="Robert V."/>
            <person name="Roehrig J."/>
            <person name="Ruller R."/>
            <person name="Salamov A."/>
            <person name="Salih N.S."/>
            <person name="Samson R.A."/>
            <person name="Sandor E."/>
            <person name="Sanguinetti M."/>
            <person name="Schuetze T."/>
            <person name="Sepcic K."/>
            <person name="Shelest E."/>
            <person name="Sherlock G."/>
            <person name="Sophianopoulou V."/>
            <person name="Squina F.M."/>
            <person name="Sun H."/>
            <person name="Susca A."/>
            <person name="Todd R.B."/>
            <person name="Tsang A."/>
            <person name="Unkles S.E."/>
            <person name="van de Wiele N."/>
            <person name="van Rossen-Uffink D."/>
            <person name="Oliveira J.V."/>
            <person name="Vesth T.C."/>
            <person name="Visser J."/>
            <person name="Yu J.-H."/>
            <person name="Zhou M."/>
            <person name="Andersen M.R."/>
            <person name="Archer D.B."/>
            <person name="Baker S.E."/>
            <person name="Benoit I."/>
            <person name="Brakhage A.A."/>
            <person name="Braus G.H."/>
            <person name="Fischer R."/>
            <person name="Frisvad J.C."/>
            <person name="Goldman G.H."/>
            <person name="Houbraken J."/>
            <person name="Oakley B."/>
            <person name="Pocsi I."/>
            <person name="Scazzocchio C."/>
            <person name="Seiboth B."/>
            <person name="vanKuyk P.A."/>
            <person name="Wortman J."/>
            <person name="Dyer P.S."/>
            <person name="Grigoriev I.V."/>
        </authorList>
    </citation>
    <scope>NUCLEOTIDE SEQUENCE [LARGE SCALE GENOMIC DNA]</scope>
    <source>
        <strain evidence="10">ATCC 16872 / CBS 172.66 / WB 5094</strain>
    </source>
</reference>
<evidence type="ECO:0000256" key="6">
    <source>
        <dbReference type="SAM" id="MobiDB-lite"/>
    </source>
</evidence>
<feature type="transmembrane region" description="Helical" evidence="7">
    <location>
        <begin position="20"/>
        <end position="41"/>
    </location>
</feature>
<feature type="transmembrane region" description="Helical" evidence="7">
    <location>
        <begin position="261"/>
        <end position="281"/>
    </location>
</feature>
<keyword evidence="4 7" id="KW-0472">Membrane</keyword>
<dbReference type="PANTHER" id="PTHR33048:SF163">
    <property type="entry name" value="INTEGRAL MEMBRANE PROTEIN (AFU_ORTHOLOGUE AFUA_8G05510)"/>
    <property type="match status" value="1"/>
</dbReference>
<feature type="transmembrane region" description="Helical" evidence="7">
    <location>
        <begin position="105"/>
        <end position="128"/>
    </location>
</feature>
<comment type="subcellular location">
    <subcellularLocation>
        <location evidence="1">Membrane</location>
        <topology evidence="1">Multi-pass membrane protein</topology>
    </subcellularLocation>
</comment>
<evidence type="ECO:0000313" key="9">
    <source>
        <dbReference type="EMBL" id="OJJ97390.1"/>
    </source>
</evidence>
<protein>
    <recommendedName>
        <fullName evidence="8">Rhodopsin domain-containing protein</fullName>
    </recommendedName>
</protein>
<evidence type="ECO:0000256" key="5">
    <source>
        <dbReference type="ARBA" id="ARBA00038359"/>
    </source>
</evidence>
<evidence type="ECO:0000256" key="7">
    <source>
        <dbReference type="SAM" id="Phobius"/>
    </source>
</evidence>
<dbReference type="VEuPathDB" id="FungiDB:ASPACDRAFT_62423"/>
<evidence type="ECO:0000256" key="3">
    <source>
        <dbReference type="ARBA" id="ARBA00022989"/>
    </source>
</evidence>
<dbReference type="Proteomes" id="UP000184546">
    <property type="component" value="Unassembled WGS sequence"/>
</dbReference>
<feature type="domain" description="Rhodopsin" evidence="8">
    <location>
        <begin position="45"/>
        <end position="285"/>
    </location>
</feature>
<dbReference type="EMBL" id="KV878982">
    <property type="protein sequence ID" value="OJJ97390.1"/>
    <property type="molecule type" value="Genomic_DNA"/>
</dbReference>
<dbReference type="InterPro" id="IPR052337">
    <property type="entry name" value="SAT4-like"/>
</dbReference>
<feature type="transmembrane region" description="Helical" evidence="7">
    <location>
        <begin position="187"/>
        <end position="209"/>
    </location>
</feature>
<dbReference type="InterPro" id="IPR049326">
    <property type="entry name" value="Rhodopsin_dom_fungi"/>
</dbReference>
<keyword evidence="2 7" id="KW-0812">Transmembrane</keyword>
<organism evidence="9 10">
    <name type="scientific">Aspergillus aculeatus (strain ATCC 16872 / CBS 172.66 / WB 5094)</name>
    <dbReference type="NCBI Taxonomy" id="690307"/>
    <lineage>
        <taxon>Eukaryota</taxon>
        <taxon>Fungi</taxon>
        <taxon>Dikarya</taxon>
        <taxon>Ascomycota</taxon>
        <taxon>Pezizomycotina</taxon>
        <taxon>Eurotiomycetes</taxon>
        <taxon>Eurotiomycetidae</taxon>
        <taxon>Eurotiales</taxon>
        <taxon>Aspergillaceae</taxon>
        <taxon>Aspergillus</taxon>
        <taxon>Aspergillus subgen. Circumdati</taxon>
    </lineage>
</organism>
<feature type="region of interest" description="Disordered" evidence="6">
    <location>
        <begin position="303"/>
        <end position="324"/>
    </location>
</feature>
<feature type="transmembrane region" description="Helical" evidence="7">
    <location>
        <begin position="221"/>
        <end position="241"/>
    </location>
</feature>
<dbReference type="AlphaFoldDB" id="A0A1L9WMQ1"/>
<name>A0A1L9WMQ1_ASPA1</name>
<dbReference type="OrthoDB" id="5329176at2759"/>
<dbReference type="STRING" id="690307.A0A1L9WMQ1"/>
<feature type="transmembrane region" description="Helical" evidence="7">
    <location>
        <begin position="62"/>
        <end position="85"/>
    </location>
</feature>
<evidence type="ECO:0000259" key="8">
    <source>
        <dbReference type="Pfam" id="PF20684"/>
    </source>
</evidence>
<evidence type="ECO:0000313" key="10">
    <source>
        <dbReference type="Proteomes" id="UP000184546"/>
    </source>
</evidence>
<evidence type="ECO:0000256" key="4">
    <source>
        <dbReference type="ARBA" id="ARBA00023136"/>
    </source>
</evidence>
<dbReference type="PANTHER" id="PTHR33048">
    <property type="entry name" value="PTH11-LIKE INTEGRAL MEMBRANE PROTEIN (AFU_ORTHOLOGUE AFUA_5G11245)"/>
    <property type="match status" value="1"/>
</dbReference>
<dbReference type="Pfam" id="PF20684">
    <property type="entry name" value="Fung_rhodopsin"/>
    <property type="match status" value="1"/>
</dbReference>
<dbReference type="GO" id="GO:0016020">
    <property type="term" value="C:membrane"/>
    <property type="evidence" value="ECO:0007669"/>
    <property type="project" value="UniProtKB-SubCell"/>
</dbReference>
<dbReference type="RefSeq" id="XP_020053730.1">
    <property type="nucleotide sequence ID" value="XM_020203786.1"/>
</dbReference>
<keyword evidence="10" id="KW-1185">Reference proteome</keyword>
<feature type="transmembrane region" description="Helical" evidence="7">
    <location>
        <begin position="140"/>
        <end position="160"/>
    </location>
</feature>
<evidence type="ECO:0000256" key="2">
    <source>
        <dbReference type="ARBA" id="ARBA00022692"/>
    </source>
</evidence>
<gene>
    <name evidence="9" type="ORF">ASPACDRAFT_62423</name>
</gene>
<evidence type="ECO:0000256" key="1">
    <source>
        <dbReference type="ARBA" id="ARBA00004141"/>
    </source>
</evidence>
<comment type="similarity">
    <text evidence="5">Belongs to the SAT4 family.</text>
</comment>
<dbReference type="OMA" id="YRRVFMA"/>
<sequence length="396" mass="43366">MAEDPAIRALFGPAPANVDLIASAVAVNNAAVVAMLVLAAVAVMLRFTARLVLRNALMADDWAIIAALLCIGATAGLSIAGGMTGAGKHIWSVTLEELMHLYRLLFSYTFIYASSCTCTRLSILCFYWRVFSPLKPILKVALWFGVFLTLAYPIIVWVTMSNSCKPVTYFWTQFSGTSGNCIDVDRFFLAAGILNMLNDFIILIIPFPRIVKLQMSVQKKLAISGIMAMGIFVCVASIVRIRYLSIFMSSTDLTWLMGPVFIWSSIEPSVAVVCACMPHLAPLARLAHRSFVSSFHSRRSTIELSGRPRKLPSGSRQGVQKGHRFSQRGPTFDFGFEQLKKTANDDEIGLTNYVTAGPNYMGKPSSIESVSEVEGRAREIAVQSSFVQSSSLKSSL</sequence>
<accession>A0A1L9WMQ1</accession>